<dbReference type="GO" id="GO:0005737">
    <property type="term" value="C:cytoplasm"/>
    <property type="evidence" value="ECO:0007669"/>
    <property type="project" value="UniProtKB-UniRule"/>
</dbReference>
<dbReference type="GO" id="GO:0005874">
    <property type="term" value="C:microtubule"/>
    <property type="evidence" value="ECO:0007669"/>
    <property type="project" value="UniProtKB-UniRule"/>
</dbReference>
<dbReference type="InterPro" id="IPR016561">
    <property type="entry name" value="DYNLRB1/2"/>
</dbReference>
<dbReference type="InterPro" id="IPR004942">
    <property type="entry name" value="Roadblock/LAMTOR2_dom"/>
</dbReference>
<feature type="domain" description="Roadblock/LAMTOR2" evidence="11">
    <location>
        <begin position="4"/>
        <end position="92"/>
    </location>
</feature>
<organism evidence="12 13">
    <name type="scientific">Plectus sambesii</name>
    <dbReference type="NCBI Taxonomy" id="2011161"/>
    <lineage>
        <taxon>Eukaryota</taxon>
        <taxon>Metazoa</taxon>
        <taxon>Ecdysozoa</taxon>
        <taxon>Nematoda</taxon>
        <taxon>Chromadorea</taxon>
        <taxon>Plectida</taxon>
        <taxon>Plectina</taxon>
        <taxon>Plectoidea</taxon>
        <taxon>Plectidae</taxon>
        <taxon>Plectus</taxon>
    </lineage>
</organism>
<evidence type="ECO:0000313" key="12">
    <source>
        <dbReference type="Proteomes" id="UP000887566"/>
    </source>
</evidence>
<dbReference type="Gene3D" id="3.30.450.30">
    <property type="entry name" value="Dynein light chain 2a, cytoplasmic"/>
    <property type="match status" value="1"/>
</dbReference>
<comment type="subcellular location">
    <subcellularLocation>
        <location evidence="1 10">Cytoplasm</location>
        <location evidence="1 10">Cytoskeleton</location>
    </subcellularLocation>
</comment>
<evidence type="ECO:0000256" key="9">
    <source>
        <dbReference type="ARBA" id="ARBA00025362"/>
    </source>
</evidence>
<dbReference type="SUPFAM" id="SSF103196">
    <property type="entry name" value="Roadblock/LC7 domain"/>
    <property type="match status" value="1"/>
</dbReference>
<reference evidence="13" key="1">
    <citation type="submission" date="2022-11" db="UniProtKB">
        <authorList>
            <consortium name="WormBaseParasite"/>
        </authorList>
    </citation>
    <scope>IDENTIFICATION</scope>
</reference>
<evidence type="ECO:0000256" key="3">
    <source>
        <dbReference type="ARBA" id="ARBA00022448"/>
    </source>
</evidence>
<dbReference type="GO" id="GO:0007018">
    <property type="term" value="P:microtubule-based movement"/>
    <property type="evidence" value="ECO:0007669"/>
    <property type="project" value="UniProtKB-UniRule"/>
</dbReference>
<keyword evidence="6 10" id="KW-0243">Dynein</keyword>
<evidence type="ECO:0000256" key="4">
    <source>
        <dbReference type="ARBA" id="ARBA00022490"/>
    </source>
</evidence>
<comment type="function">
    <text evidence="9">Acts as one of several non-catalytic accessory components of the cytoplasmic dynein 1 complex that are thought to be involved in linking dynein to cargos and to adapter proteins that regulate dynein function. Cytoplasmic dynein 1 acts as a motor for the intracellular retrograde motility of vesicles and organelles along microtubules.</text>
</comment>
<evidence type="ECO:0000313" key="13">
    <source>
        <dbReference type="WBParaSite" id="PSAMB.scaffold7015size8409.g29484.t1"/>
    </source>
</evidence>
<keyword evidence="5 10" id="KW-0493">Microtubule</keyword>
<evidence type="ECO:0000256" key="1">
    <source>
        <dbReference type="ARBA" id="ARBA00004245"/>
    </source>
</evidence>
<evidence type="ECO:0000256" key="10">
    <source>
        <dbReference type="PIRNR" id="PIRNR009998"/>
    </source>
</evidence>
<evidence type="ECO:0000256" key="6">
    <source>
        <dbReference type="ARBA" id="ARBA00023017"/>
    </source>
</evidence>
<evidence type="ECO:0000259" key="11">
    <source>
        <dbReference type="SMART" id="SM00960"/>
    </source>
</evidence>
<keyword evidence="7 10" id="KW-0505">Motor protein</keyword>
<keyword evidence="12" id="KW-1185">Reference proteome</keyword>
<evidence type="ECO:0000256" key="5">
    <source>
        <dbReference type="ARBA" id="ARBA00022701"/>
    </source>
</evidence>
<accession>A0A914X9S8</accession>
<keyword evidence="4 10" id="KW-0963">Cytoplasm</keyword>
<name>A0A914X9S8_9BILA</name>
<dbReference type="GO" id="GO:0005868">
    <property type="term" value="C:cytoplasmic dynein complex"/>
    <property type="evidence" value="ECO:0007669"/>
    <property type="project" value="UniProtKB-UniRule"/>
</dbReference>
<comment type="similarity">
    <text evidence="2 10">Belongs to the GAMAD family.</text>
</comment>
<dbReference type="PANTHER" id="PTHR10779">
    <property type="entry name" value="DYNEIN LIGHT CHAIN ROADBLOCK"/>
    <property type="match status" value="1"/>
</dbReference>
<evidence type="ECO:0000256" key="8">
    <source>
        <dbReference type="ARBA" id="ARBA00023212"/>
    </source>
</evidence>
<keyword evidence="8 10" id="KW-0206">Cytoskeleton</keyword>
<proteinExistence type="inferred from homology"/>
<dbReference type="PIRSF" id="PIRSF009998">
    <property type="entry name" value="DLC7"/>
    <property type="match status" value="1"/>
</dbReference>
<keyword evidence="3 10" id="KW-0813">Transport</keyword>
<protein>
    <recommendedName>
        <fullName evidence="10">Dynein light chain roadblock</fullName>
    </recommendedName>
</protein>
<dbReference type="Proteomes" id="UP000887566">
    <property type="component" value="Unplaced"/>
</dbReference>
<evidence type="ECO:0000256" key="2">
    <source>
        <dbReference type="ARBA" id="ARBA00007191"/>
    </source>
</evidence>
<dbReference type="GO" id="GO:0045505">
    <property type="term" value="F:dynein intermediate chain binding"/>
    <property type="evidence" value="ECO:0007669"/>
    <property type="project" value="UniProtKB-UniRule"/>
</dbReference>
<dbReference type="Pfam" id="PF03259">
    <property type="entry name" value="Robl_LC7"/>
    <property type="match status" value="1"/>
</dbReference>
<dbReference type="WBParaSite" id="PSAMB.scaffold7015size8409.g29484.t1">
    <property type="protein sequence ID" value="PSAMB.scaffold7015size8409.g29484.t1"/>
    <property type="gene ID" value="PSAMB.scaffold7015size8409.g29484"/>
</dbReference>
<dbReference type="SMART" id="SM00960">
    <property type="entry name" value="Robl_LC7"/>
    <property type="match status" value="1"/>
</dbReference>
<dbReference type="AlphaFoldDB" id="A0A914X9S8"/>
<dbReference type="FunFam" id="3.30.450.30:FF:000009">
    <property type="entry name" value="Dynein light chain roadblock"/>
    <property type="match status" value="1"/>
</dbReference>
<evidence type="ECO:0000256" key="7">
    <source>
        <dbReference type="ARBA" id="ARBA00023175"/>
    </source>
</evidence>
<sequence length="96" mass="10827">MADVEETIKRIQSQKGVVGVIVMDSEGRPVRSTLDQETTTQHAALLQQLSDKAKNVIRELDPSNDLTFLRLRSKKHEIMIAPDKDYLLVVIQNPTT</sequence>